<gene>
    <name evidence="3" type="ORF">V1264_016557</name>
</gene>
<accession>A0AAN9GI44</accession>
<evidence type="ECO:0000313" key="4">
    <source>
        <dbReference type="Proteomes" id="UP001374579"/>
    </source>
</evidence>
<evidence type="ECO:0000313" key="3">
    <source>
        <dbReference type="EMBL" id="KAK7108901.1"/>
    </source>
</evidence>
<reference evidence="3 4" key="1">
    <citation type="submission" date="2024-02" db="EMBL/GenBank/DDBJ databases">
        <title>Chromosome-scale genome assembly of the rough periwinkle Littorina saxatilis.</title>
        <authorList>
            <person name="De Jode A."/>
            <person name="Faria R."/>
            <person name="Formenti G."/>
            <person name="Sims Y."/>
            <person name="Smith T.P."/>
            <person name="Tracey A."/>
            <person name="Wood J.M.D."/>
            <person name="Zagrodzka Z.B."/>
            <person name="Johannesson K."/>
            <person name="Butlin R.K."/>
            <person name="Leder E.H."/>
        </authorList>
    </citation>
    <scope>NUCLEOTIDE SEQUENCE [LARGE SCALE GENOMIC DNA]</scope>
    <source>
        <strain evidence="3">Snail1</strain>
        <tissue evidence="3">Muscle</tissue>
    </source>
</reference>
<dbReference type="InterPro" id="IPR043136">
    <property type="entry name" value="B30.2/SPRY_sf"/>
</dbReference>
<protein>
    <recommendedName>
        <fullName evidence="2">SPRY domain-containing protein</fullName>
    </recommendedName>
</protein>
<keyword evidence="4" id="KW-1185">Reference proteome</keyword>
<dbReference type="Gene3D" id="2.60.120.920">
    <property type="match status" value="2"/>
</dbReference>
<organism evidence="3 4">
    <name type="scientific">Littorina saxatilis</name>
    <dbReference type="NCBI Taxonomy" id="31220"/>
    <lineage>
        <taxon>Eukaryota</taxon>
        <taxon>Metazoa</taxon>
        <taxon>Spiralia</taxon>
        <taxon>Lophotrochozoa</taxon>
        <taxon>Mollusca</taxon>
        <taxon>Gastropoda</taxon>
        <taxon>Caenogastropoda</taxon>
        <taxon>Littorinimorpha</taxon>
        <taxon>Littorinoidea</taxon>
        <taxon>Littorinidae</taxon>
        <taxon>Littorina</taxon>
    </lineage>
</organism>
<evidence type="ECO:0000259" key="2">
    <source>
        <dbReference type="Pfam" id="PF00622"/>
    </source>
</evidence>
<dbReference type="SUPFAM" id="SSF49899">
    <property type="entry name" value="Concanavalin A-like lectins/glucanases"/>
    <property type="match status" value="1"/>
</dbReference>
<dbReference type="Pfam" id="PF00622">
    <property type="entry name" value="SPRY"/>
    <property type="match status" value="2"/>
</dbReference>
<proteinExistence type="predicted"/>
<name>A0AAN9GI44_9CAEN</name>
<evidence type="ECO:0000256" key="1">
    <source>
        <dbReference type="SAM" id="MobiDB-lite"/>
    </source>
</evidence>
<sequence length="841" mass="93227">MSLFRCAGDVIFDNIEPLPGQICNVRLKQFSETCNFLQHLSPLTPEHPYFFAQIRALAPKSRITLGIAGPDIAEDAHPGEWVSSVGYQSDSGQCFSCHCGHGNTEGEKFGIGDVFGVLVTYFGETSSTVIFLKNGYPVATRFLYESDHNRYLPTISLQQGPIDLGLMWPEAAMGVPLYSEKNMLHWIKPTNTVYSIETDTFSYNGKDVEVIIQSPHPLSTELSHFEVVVREVSAVGGGPAMALATCSPLLPASPCPLLNDFIRFFPDGTTVKLKVGQRMGWGVHFHKTARSQPNFDPRAQQLVLCYLTMDAKISHIQVMLQPVGGFFPVVMLNQGATKVTVDMETNPQPKGMVSFLDSHFEKVFDKNVDLIKEFMLAKSVDRSMFRCSEGVEVSMTGSHCRVRLPASVKGIHTLQFLSPLTQKHPYFLCFIRKLYEDSTISVGVAGHDLPTNQHPGKFRPSVGWHSRQGRLLRNDRSDGNLAGHRFSRGDMIGVEMEKFAKEMSVVLFSRNNRPVGTCYYTQPHHDEFLPSFGLCSNGHDLEIDVCWQTMNGGARAFSVTDLQDWCLPPGAVVTKDSSTVIVREHTKPSAIQAPYSLNRAYNHFEIRLVDEFCEDQPPPAVVLSTATPLDPPPVSNFKLDFLRFWAVNEAAKSVKKGDLVGWGVLYVEKDTDPAEEQLVICYLTVNRQVLLVRVVYQPPGGFYPLVILPQGVNCVQMEFGATIIREHPITEADVRTLLEDAKRMIAEENEAIAQGHDPHDLDFDHSRLFRPLPGAAKARSSGSKWQAKVKEAGMSQQAKRNMATVVVDVMGSSKTKNNGEPQRGSVSSQGDQASSKSCVVL</sequence>
<dbReference type="InterPro" id="IPR003877">
    <property type="entry name" value="SPRY_dom"/>
</dbReference>
<comment type="caution">
    <text evidence="3">The sequence shown here is derived from an EMBL/GenBank/DDBJ whole genome shotgun (WGS) entry which is preliminary data.</text>
</comment>
<feature type="domain" description="SPRY" evidence="2">
    <location>
        <begin position="436"/>
        <end position="535"/>
    </location>
</feature>
<dbReference type="InterPro" id="IPR013320">
    <property type="entry name" value="ConA-like_dom_sf"/>
</dbReference>
<dbReference type="AlphaFoldDB" id="A0AAN9GI44"/>
<feature type="domain" description="SPRY" evidence="2">
    <location>
        <begin position="58"/>
        <end position="160"/>
    </location>
</feature>
<dbReference type="Proteomes" id="UP001374579">
    <property type="component" value="Unassembled WGS sequence"/>
</dbReference>
<feature type="region of interest" description="Disordered" evidence="1">
    <location>
        <begin position="812"/>
        <end position="841"/>
    </location>
</feature>
<dbReference type="EMBL" id="JBAMIC010000004">
    <property type="protein sequence ID" value="KAK7108901.1"/>
    <property type="molecule type" value="Genomic_DNA"/>
</dbReference>